<dbReference type="RefSeq" id="WP_028930122.1">
    <property type="nucleotide sequence ID" value="NZ_AUII01000008.1"/>
</dbReference>
<name>A0A511CWA9_9PSEU</name>
<dbReference type="AlphaFoldDB" id="A0A511CWA9"/>
<sequence length="167" mass="18582">MELPESRLAIVAIGVGAFQSIRNESFAVVSNITSGLADPMVYDANAEWPAYFSAHPSLTQKLSPLMYHNPEMEHEVVDRRMDSPTFGATQVLPFPRDPRAVVTIEPGVLMRVRGDGRFHYRVEYDVHHGTARMPELFVPVPSGASLPTFESPGNVIEDDVVRELAYE</sequence>
<dbReference type="STRING" id="1123024.GCA_000423625_02280"/>
<organism evidence="1 2">
    <name type="scientific">Pseudonocardia asaccharolytica DSM 44247 = NBRC 16224</name>
    <dbReference type="NCBI Taxonomy" id="1123024"/>
    <lineage>
        <taxon>Bacteria</taxon>
        <taxon>Bacillati</taxon>
        <taxon>Actinomycetota</taxon>
        <taxon>Actinomycetes</taxon>
        <taxon>Pseudonocardiales</taxon>
        <taxon>Pseudonocardiaceae</taxon>
        <taxon>Pseudonocardia</taxon>
    </lineage>
</organism>
<dbReference type="EMBL" id="BJVI01000004">
    <property type="protein sequence ID" value="GEL16865.1"/>
    <property type="molecule type" value="Genomic_DNA"/>
</dbReference>
<proteinExistence type="predicted"/>
<dbReference type="Proteomes" id="UP000321328">
    <property type="component" value="Unassembled WGS sequence"/>
</dbReference>
<evidence type="ECO:0000313" key="2">
    <source>
        <dbReference type="Proteomes" id="UP000321328"/>
    </source>
</evidence>
<reference evidence="1 2" key="1">
    <citation type="submission" date="2019-07" db="EMBL/GenBank/DDBJ databases">
        <title>Whole genome shotgun sequence of Pseudonocardia asaccharolytica NBRC 16224.</title>
        <authorList>
            <person name="Hosoyama A."/>
            <person name="Uohara A."/>
            <person name="Ohji S."/>
            <person name="Ichikawa N."/>
        </authorList>
    </citation>
    <scope>NUCLEOTIDE SEQUENCE [LARGE SCALE GENOMIC DNA]</scope>
    <source>
        <strain evidence="1 2">NBRC 16224</strain>
    </source>
</reference>
<protein>
    <submittedName>
        <fullName evidence="1">Uncharacterized protein</fullName>
    </submittedName>
</protein>
<gene>
    <name evidence="1" type="ORF">PA7_07020</name>
</gene>
<accession>A0A511CWA9</accession>
<comment type="caution">
    <text evidence="1">The sequence shown here is derived from an EMBL/GenBank/DDBJ whole genome shotgun (WGS) entry which is preliminary data.</text>
</comment>
<evidence type="ECO:0000313" key="1">
    <source>
        <dbReference type="EMBL" id="GEL16865.1"/>
    </source>
</evidence>
<keyword evidence="2" id="KW-1185">Reference proteome</keyword>
<dbReference type="OrthoDB" id="3989209at2"/>